<comment type="subcellular location">
    <subcellularLocation>
        <location evidence="1">Cell outer membrane</location>
    </subcellularLocation>
</comment>
<dbReference type="PANTHER" id="PTHR30026:SF20">
    <property type="entry name" value="OUTER MEMBRANE PROTEIN TOLC"/>
    <property type="match status" value="1"/>
</dbReference>
<comment type="similarity">
    <text evidence="2">Belongs to the outer membrane factor (OMF) (TC 1.B.17) family.</text>
</comment>
<evidence type="ECO:0000313" key="10">
    <source>
        <dbReference type="Proteomes" id="UP000823635"/>
    </source>
</evidence>
<accession>A0A9D9GXR6</accession>
<proteinExistence type="inferred from homology"/>
<evidence type="ECO:0000256" key="4">
    <source>
        <dbReference type="ARBA" id="ARBA00022452"/>
    </source>
</evidence>
<dbReference type="GO" id="GO:0009279">
    <property type="term" value="C:cell outer membrane"/>
    <property type="evidence" value="ECO:0007669"/>
    <property type="project" value="UniProtKB-SubCell"/>
</dbReference>
<gene>
    <name evidence="9" type="ORF">IAC68_03315</name>
</gene>
<dbReference type="GO" id="GO:1990281">
    <property type="term" value="C:efflux pump complex"/>
    <property type="evidence" value="ECO:0007669"/>
    <property type="project" value="TreeGrafter"/>
</dbReference>
<protein>
    <submittedName>
        <fullName evidence="9">TolC family protein</fullName>
    </submittedName>
</protein>
<organism evidence="9 10">
    <name type="scientific">Candidatus Egerieousia excrementavium</name>
    <dbReference type="NCBI Taxonomy" id="2840778"/>
    <lineage>
        <taxon>Bacteria</taxon>
        <taxon>Pseudomonadati</taxon>
        <taxon>Bacteroidota</taxon>
        <taxon>Bacteroidia</taxon>
        <taxon>Bacteroidales</taxon>
        <taxon>Candidatus Egerieousia</taxon>
    </lineage>
</organism>
<dbReference type="PANTHER" id="PTHR30026">
    <property type="entry name" value="OUTER MEMBRANE PROTEIN TOLC"/>
    <property type="match status" value="1"/>
</dbReference>
<dbReference type="EMBL" id="JADINB010000073">
    <property type="protein sequence ID" value="MBO8428946.1"/>
    <property type="molecule type" value="Genomic_DNA"/>
</dbReference>
<name>A0A9D9GXR6_9BACT</name>
<keyword evidence="5" id="KW-0812">Transmembrane</keyword>
<evidence type="ECO:0000256" key="5">
    <source>
        <dbReference type="ARBA" id="ARBA00022692"/>
    </source>
</evidence>
<dbReference type="Pfam" id="PF02321">
    <property type="entry name" value="OEP"/>
    <property type="match status" value="2"/>
</dbReference>
<evidence type="ECO:0000256" key="8">
    <source>
        <dbReference type="SAM" id="SignalP"/>
    </source>
</evidence>
<keyword evidence="7" id="KW-0998">Cell outer membrane</keyword>
<feature type="signal peptide" evidence="8">
    <location>
        <begin position="1"/>
        <end position="23"/>
    </location>
</feature>
<dbReference type="SUPFAM" id="SSF56954">
    <property type="entry name" value="Outer membrane efflux proteins (OEP)"/>
    <property type="match status" value="1"/>
</dbReference>
<evidence type="ECO:0000256" key="6">
    <source>
        <dbReference type="ARBA" id="ARBA00023136"/>
    </source>
</evidence>
<keyword evidence="4" id="KW-1134">Transmembrane beta strand</keyword>
<evidence type="ECO:0000256" key="3">
    <source>
        <dbReference type="ARBA" id="ARBA00022448"/>
    </source>
</evidence>
<dbReference type="GO" id="GO:0015562">
    <property type="term" value="F:efflux transmembrane transporter activity"/>
    <property type="evidence" value="ECO:0007669"/>
    <property type="project" value="InterPro"/>
</dbReference>
<keyword evidence="3" id="KW-0813">Transport</keyword>
<dbReference type="InterPro" id="IPR003423">
    <property type="entry name" value="OMP_efflux"/>
</dbReference>
<dbReference type="GO" id="GO:0015288">
    <property type="term" value="F:porin activity"/>
    <property type="evidence" value="ECO:0007669"/>
    <property type="project" value="TreeGrafter"/>
</dbReference>
<reference evidence="9" key="2">
    <citation type="journal article" date="2021" name="PeerJ">
        <title>Extensive microbial diversity within the chicken gut microbiome revealed by metagenomics and culture.</title>
        <authorList>
            <person name="Gilroy R."/>
            <person name="Ravi A."/>
            <person name="Getino M."/>
            <person name="Pursley I."/>
            <person name="Horton D.L."/>
            <person name="Alikhan N.F."/>
            <person name="Baker D."/>
            <person name="Gharbi K."/>
            <person name="Hall N."/>
            <person name="Watson M."/>
            <person name="Adriaenssens E.M."/>
            <person name="Foster-Nyarko E."/>
            <person name="Jarju S."/>
            <person name="Secka A."/>
            <person name="Antonio M."/>
            <person name="Oren A."/>
            <person name="Chaudhuri R.R."/>
            <person name="La Ragione R."/>
            <person name="Hildebrand F."/>
            <person name="Pallen M.J."/>
        </authorList>
    </citation>
    <scope>NUCLEOTIDE SEQUENCE</scope>
    <source>
        <strain evidence="9">15467</strain>
    </source>
</reference>
<dbReference type="AlphaFoldDB" id="A0A9D9GXR6"/>
<feature type="chain" id="PRO_5038855775" evidence="8">
    <location>
        <begin position="24"/>
        <end position="448"/>
    </location>
</feature>
<keyword evidence="6" id="KW-0472">Membrane</keyword>
<evidence type="ECO:0000256" key="2">
    <source>
        <dbReference type="ARBA" id="ARBA00007613"/>
    </source>
</evidence>
<evidence type="ECO:0000256" key="7">
    <source>
        <dbReference type="ARBA" id="ARBA00023237"/>
    </source>
</evidence>
<evidence type="ECO:0000313" key="9">
    <source>
        <dbReference type="EMBL" id="MBO8428946.1"/>
    </source>
</evidence>
<dbReference type="InterPro" id="IPR051906">
    <property type="entry name" value="TolC-like"/>
</dbReference>
<evidence type="ECO:0000256" key="1">
    <source>
        <dbReference type="ARBA" id="ARBA00004442"/>
    </source>
</evidence>
<reference evidence="9" key="1">
    <citation type="submission" date="2020-10" db="EMBL/GenBank/DDBJ databases">
        <authorList>
            <person name="Gilroy R."/>
        </authorList>
    </citation>
    <scope>NUCLEOTIDE SEQUENCE</scope>
    <source>
        <strain evidence="9">15467</strain>
    </source>
</reference>
<sequence length="448" mass="51035">MKKSNKRVFAAMFLLHFFLPLGAQHRVWTMDDCMRYAVEHNFDVQAGEIEYSNLRSDYKSSIASFFPTFNASVGADYNFGRSIDPATNTYDNLKTFNNSYGVSSSWTLFSGGRIINSFREARMRMRQQMHNLQNIKDETALAVMEAYVNLQYYRALSKITAAKLDESRRLLEKSLRMKELGLNSALEVSQARAQYADDDHVHTVTTGEMQTAMLSLKNAMNYPLSDTLVLPEPVAVAPTSALSGGIGEVDTILDFASRNNPVMLQAQFNVDASRYAVRQARGAFIPTISLQAGLSDYYYRHFGSRNENFREQMNGNFGQYVGVSMSIPLFNGLSRNNTLKRARNAESSARSDYQRALYELDIQIRQAVADYDNLVKECGKMEKKTESDSVAYHLAGRKYEEGLMSFTDMQQAYNTWYESQAELVRVSLMLEVKRRLLEYYRTNMLILG</sequence>
<dbReference type="Proteomes" id="UP000823635">
    <property type="component" value="Unassembled WGS sequence"/>
</dbReference>
<keyword evidence="8" id="KW-0732">Signal</keyword>
<dbReference type="Gene3D" id="1.20.1600.10">
    <property type="entry name" value="Outer membrane efflux proteins (OEP)"/>
    <property type="match status" value="1"/>
</dbReference>
<comment type="caution">
    <text evidence="9">The sequence shown here is derived from an EMBL/GenBank/DDBJ whole genome shotgun (WGS) entry which is preliminary data.</text>
</comment>